<dbReference type="Gene3D" id="3.40.50.300">
    <property type="entry name" value="P-loop containing nucleotide triphosphate hydrolases"/>
    <property type="match status" value="1"/>
</dbReference>
<organism evidence="4 5">
    <name type="scientific">Flaviflexus equikiangi</name>
    <dbReference type="NCBI Taxonomy" id="2758573"/>
    <lineage>
        <taxon>Bacteria</taxon>
        <taxon>Bacillati</taxon>
        <taxon>Actinomycetota</taxon>
        <taxon>Actinomycetes</taxon>
        <taxon>Actinomycetales</taxon>
        <taxon>Actinomycetaceae</taxon>
        <taxon>Flaviflexus</taxon>
    </lineage>
</organism>
<gene>
    <name evidence="4" type="ORF">JVW63_01080</name>
</gene>
<evidence type="ECO:0000259" key="3">
    <source>
        <dbReference type="Pfam" id="PF00437"/>
    </source>
</evidence>
<sequence>MSAPVRANIRWRHRPRNDTGRSPPLGIRPRYSPHRNQGPLVSPLFADLAAARAAVVGGDRIGTVLAGAVPDAISIASVASVGQGILQQLEGAGPVLQPLLEDPEVTDVLVNGTEGVWVDRGNGLERVSHTTEDLNDPLEVRKLAVRLAATCGQRLDDASPIVDGTFPTGVRLHAVLPPLAAEGTLISLRTQRTVALTLDDLVESGTSSVPMARAVSAMVGAKANVMISGATGSGKTTLLSALLGLVPPAERIVVIEESAELRPTHPHCVHLQVRHANVQGAGEVSMSDLVRAAMRMRPDRLVLGECRGAEVRDVLAALNTGHEGGWATIHANTAQDVPARLVALGALAGMSEPTVAAQASSALDAIIHIRRTSGGRRIDHVAVLSRDEGRLVSEPALVTRGGETAPGPGWERLAARLGIEKSFL</sequence>
<comment type="similarity">
    <text evidence="1">Belongs to the GSP E family.</text>
</comment>
<feature type="domain" description="Bacterial type II secretion system protein E" evidence="3">
    <location>
        <begin position="92"/>
        <end position="368"/>
    </location>
</feature>
<dbReference type="Pfam" id="PF00437">
    <property type="entry name" value="T2SSE"/>
    <property type="match status" value="1"/>
</dbReference>
<evidence type="ECO:0000256" key="2">
    <source>
        <dbReference type="SAM" id="MobiDB-lite"/>
    </source>
</evidence>
<feature type="region of interest" description="Disordered" evidence="2">
    <location>
        <begin position="1"/>
        <end position="32"/>
    </location>
</feature>
<dbReference type="PANTHER" id="PTHR30486:SF6">
    <property type="entry name" value="TYPE IV PILUS RETRACTATION ATPASE PILT"/>
    <property type="match status" value="1"/>
</dbReference>
<dbReference type="PANTHER" id="PTHR30486">
    <property type="entry name" value="TWITCHING MOTILITY PROTEIN PILT"/>
    <property type="match status" value="1"/>
</dbReference>
<dbReference type="InterPro" id="IPR050921">
    <property type="entry name" value="T4SS_GSP_E_ATPase"/>
</dbReference>
<protein>
    <submittedName>
        <fullName evidence="4">TadA family conjugal transfer-associated ATPase</fullName>
    </submittedName>
</protein>
<dbReference type="Proteomes" id="UP000705983">
    <property type="component" value="Unassembled WGS sequence"/>
</dbReference>
<dbReference type="CDD" id="cd01130">
    <property type="entry name" value="VirB11-like_ATPase"/>
    <property type="match status" value="1"/>
</dbReference>
<evidence type="ECO:0000256" key="1">
    <source>
        <dbReference type="ARBA" id="ARBA00006611"/>
    </source>
</evidence>
<dbReference type="InterPro" id="IPR001482">
    <property type="entry name" value="T2SS/T4SS_dom"/>
</dbReference>
<dbReference type="NCBIfam" id="TIGR03819">
    <property type="entry name" value="heli_sec_ATPase"/>
    <property type="match status" value="1"/>
</dbReference>
<evidence type="ECO:0000313" key="4">
    <source>
        <dbReference type="EMBL" id="MBM9432305.1"/>
    </source>
</evidence>
<evidence type="ECO:0000313" key="5">
    <source>
        <dbReference type="Proteomes" id="UP000705983"/>
    </source>
</evidence>
<dbReference type="InterPro" id="IPR022399">
    <property type="entry name" value="TadA-like_ATPase"/>
</dbReference>
<keyword evidence="5" id="KW-1185">Reference proteome</keyword>
<comment type="caution">
    <text evidence="4">The sequence shown here is derived from an EMBL/GenBank/DDBJ whole genome shotgun (WGS) entry which is preliminary data.</text>
</comment>
<dbReference type="InterPro" id="IPR027417">
    <property type="entry name" value="P-loop_NTPase"/>
</dbReference>
<dbReference type="EMBL" id="JAFFJS010000001">
    <property type="protein sequence ID" value="MBM9432305.1"/>
    <property type="molecule type" value="Genomic_DNA"/>
</dbReference>
<reference evidence="5" key="1">
    <citation type="submission" date="2021-02" db="EMBL/GenBank/DDBJ databases">
        <title>Leucobacter sp. CX169.</title>
        <authorList>
            <person name="Cheng Y."/>
        </authorList>
    </citation>
    <scope>NUCLEOTIDE SEQUENCE [LARGE SCALE GENOMIC DNA]</scope>
    <source>
        <strain evidence="5">JY899</strain>
    </source>
</reference>
<dbReference type="Gene3D" id="3.30.450.90">
    <property type="match status" value="1"/>
</dbReference>
<dbReference type="SUPFAM" id="SSF52540">
    <property type="entry name" value="P-loop containing nucleoside triphosphate hydrolases"/>
    <property type="match status" value="1"/>
</dbReference>
<accession>A0ABS2TCC5</accession>
<name>A0ABS2TCC5_9ACTO</name>
<proteinExistence type="inferred from homology"/>